<sequence length="135" mass="15846">MYQSEQRWIPLHEFRSLPPETKRDAILFESEDQWREFQRLRDLPTQPGGISMSGKPEAYTGVPVPALLPHQTHAWNKKWTGAGYFLPSGNKWFHDQCSPGIPKEALKFYNEEDWNKFKYMNEKPDISTAAYQTQK</sequence>
<protein>
    <submittedName>
        <fullName evidence="1">Uncharacterized protein</fullName>
    </submittedName>
</protein>
<keyword evidence="2" id="KW-1185">Reference proteome</keyword>
<accession>A0ABQ9FAM1</accession>
<comment type="caution">
    <text evidence="1">The sequence shown here is derived from an EMBL/GenBank/DDBJ whole genome shotgun (WGS) entry which is preliminary data.</text>
</comment>
<reference evidence="1 2" key="1">
    <citation type="submission" date="2022-12" db="EMBL/GenBank/DDBJ databases">
        <title>Chromosome-level genome of Tegillarca granosa.</title>
        <authorList>
            <person name="Kim J."/>
        </authorList>
    </citation>
    <scope>NUCLEOTIDE SEQUENCE [LARGE SCALE GENOMIC DNA]</scope>
    <source>
        <strain evidence="1">Teg-2019</strain>
        <tissue evidence="1">Adductor muscle</tissue>
    </source>
</reference>
<evidence type="ECO:0000313" key="1">
    <source>
        <dbReference type="EMBL" id="KAJ8314392.1"/>
    </source>
</evidence>
<dbReference type="EMBL" id="JARBDR010000342">
    <property type="protein sequence ID" value="KAJ8314392.1"/>
    <property type="molecule type" value="Genomic_DNA"/>
</dbReference>
<dbReference type="Proteomes" id="UP001217089">
    <property type="component" value="Unassembled WGS sequence"/>
</dbReference>
<gene>
    <name evidence="1" type="ORF">KUTeg_008953</name>
</gene>
<proteinExistence type="predicted"/>
<name>A0ABQ9FAM1_TEGGR</name>
<organism evidence="1 2">
    <name type="scientific">Tegillarca granosa</name>
    <name type="common">Malaysian cockle</name>
    <name type="synonym">Anadara granosa</name>
    <dbReference type="NCBI Taxonomy" id="220873"/>
    <lineage>
        <taxon>Eukaryota</taxon>
        <taxon>Metazoa</taxon>
        <taxon>Spiralia</taxon>
        <taxon>Lophotrochozoa</taxon>
        <taxon>Mollusca</taxon>
        <taxon>Bivalvia</taxon>
        <taxon>Autobranchia</taxon>
        <taxon>Pteriomorphia</taxon>
        <taxon>Arcoida</taxon>
        <taxon>Arcoidea</taxon>
        <taxon>Arcidae</taxon>
        <taxon>Tegillarca</taxon>
    </lineage>
</organism>
<evidence type="ECO:0000313" key="2">
    <source>
        <dbReference type="Proteomes" id="UP001217089"/>
    </source>
</evidence>